<dbReference type="PIRSF" id="PIRSF028983">
    <property type="entry name" value="BCP1"/>
    <property type="match status" value="1"/>
</dbReference>
<organism evidence="3 5">
    <name type="scientific">Ooceraea biroi</name>
    <name type="common">Clonal raider ant</name>
    <name type="synonym">Cerapachys biroi</name>
    <dbReference type="NCBI Taxonomy" id="2015173"/>
    <lineage>
        <taxon>Eukaryota</taxon>
        <taxon>Metazoa</taxon>
        <taxon>Ecdysozoa</taxon>
        <taxon>Arthropoda</taxon>
        <taxon>Hexapoda</taxon>
        <taxon>Insecta</taxon>
        <taxon>Pterygota</taxon>
        <taxon>Neoptera</taxon>
        <taxon>Endopterygota</taxon>
        <taxon>Hymenoptera</taxon>
        <taxon>Apocrita</taxon>
        <taxon>Aculeata</taxon>
        <taxon>Formicoidea</taxon>
        <taxon>Formicidae</taxon>
        <taxon>Dorylinae</taxon>
        <taxon>Ooceraea</taxon>
    </lineage>
</organism>
<proteinExistence type="inferred from homology"/>
<reference evidence="3 5" key="1">
    <citation type="journal article" date="2014" name="Curr. Biol.">
        <title>The genome of the clonal raider ant Cerapachys biroi.</title>
        <authorList>
            <person name="Oxley P.R."/>
            <person name="Ji L."/>
            <person name="Fetter-Pruneda I."/>
            <person name="McKenzie S.K."/>
            <person name="Li C."/>
            <person name="Hu H."/>
            <person name="Zhang G."/>
            <person name="Kronauer D.J."/>
        </authorList>
    </citation>
    <scope>NUCLEOTIDE SEQUENCE [LARGE SCALE GENOMIC DNA]</scope>
</reference>
<dbReference type="AlphaFoldDB" id="A0A026WNE6"/>
<sequence>MAAPTKKRAVDSDENHVSLNDDDIQDMLQVDFEGFNPSNSDYHGIKILLQQLFLKTHIDLGELTNIIISQDYIGSVIKQAVDIDMDESNDDDDTVNQVFGITTVIDITKQNVPCIEQLRNLLKQLATKHAEDSTCRMIENVLENEELGLIINERFVNIPAKISVPVIGNLITEIKRAQNKKMPFNFSHYLLICKLHKPLDKEYRITESKSENTDEDSVLWSNVEEETFAEEAIAKFQFCISKESDTALFGKWAETDCEMIPYRQVLLLEASKLQTVFDTIKEKFS</sequence>
<dbReference type="InterPro" id="IPR025602">
    <property type="entry name" value="BCP1_family"/>
</dbReference>
<dbReference type="PANTHER" id="PTHR13261">
    <property type="entry name" value="BRCA2 AND CDKN1A INTERACTING PROTEIN"/>
    <property type="match status" value="1"/>
</dbReference>
<accession>A0A026WNE6</accession>
<reference evidence="4" key="3">
    <citation type="submission" date="2018-07" db="EMBL/GenBank/DDBJ databases">
        <authorList>
            <person name="Mckenzie S.K."/>
            <person name="Kronauer D.J.C."/>
        </authorList>
    </citation>
    <scope>NUCLEOTIDE SEQUENCE</scope>
    <source>
        <strain evidence="4">Clonal line C1</strain>
    </source>
</reference>
<dbReference type="STRING" id="2015173.A0A026WNE6"/>
<name>A0A026WNE6_OOCBI</name>
<dbReference type="GO" id="GO:0005634">
    <property type="term" value="C:nucleus"/>
    <property type="evidence" value="ECO:0007669"/>
    <property type="project" value="TreeGrafter"/>
</dbReference>
<reference evidence="4 6" key="2">
    <citation type="journal article" date="2018" name="Genome Res.">
        <title>The genomic architecture and molecular evolution of ant odorant receptors.</title>
        <authorList>
            <person name="McKenzie S.K."/>
            <person name="Kronauer D.J.C."/>
        </authorList>
    </citation>
    <scope>NUCLEOTIDE SEQUENCE [LARGE SCALE GENOMIC DNA]</scope>
    <source>
        <strain evidence="4">Clonal line C1</strain>
    </source>
</reference>
<dbReference type="EMBL" id="KK107145">
    <property type="protein sequence ID" value="EZA57498.1"/>
    <property type="molecule type" value="Genomic_DNA"/>
</dbReference>
<dbReference type="PANTHER" id="PTHR13261:SF0">
    <property type="entry name" value="BRCA2 AND CDKN1A-INTERACTING PROTEIN"/>
    <property type="match status" value="1"/>
</dbReference>
<dbReference type="EMBL" id="QOIP01000010">
    <property type="protein sequence ID" value="RLU17420.1"/>
    <property type="molecule type" value="Genomic_DNA"/>
</dbReference>
<dbReference type="OMA" id="VKFYRKE"/>
<evidence type="ECO:0000256" key="1">
    <source>
        <dbReference type="ARBA" id="ARBA00006781"/>
    </source>
</evidence>
<dbReference type="Proteomes" id="UP000053097">
    <property type="component" value="Unassembled WGS sequence"/>
</dbReference>
<evidence type="ECO:0000313" key="3">
    <source>
        <dbReference type="EMBL" id="EZA57498.1"/>
    </source>
</evidence>
<dbReference type="Pfam" id="PF13862">
    <property type="entry name" value="BCCIP"/>
    <property type="match status" value="1"/>
</dbReference>
<comment type="similarity">
    <text evidence="1 2">Belongs to the BCP1 family.</text>
</comment>
<evidence type="ECO:0000313" key="4">
    <source>
        <dbReference type="EMBL" id="RLU17420.1"/>
    </source>
</evidence>
<gene>
    <name evidence="4" type="ORF">DMN91_009655</name>
    <name evidence="3" type="ORF">X777_02212</name>
</gene>
<protein>
    <recommendedName>
        <fullName evidence="2">Protein BCCIP homolog</fullName>
    </recommendedName>
</protein>
<evidence type="ECO:0000313" key="5">
    <source>
        <dbReference type="Proteomes" id="UP000053097"/>
    </source>
</evidence>
<keyword evidence="5" id="KW-1185">Reference proteome</keyword>
<evidence type="ECO:0000256" key="2">
    <source>
        <dbReference type="PIRNR" id="PIRNR028983"/>
    </source>
</evidence>
<dbReference type="OrthoDB" id="27543at2759"/>
<dbReference type="Proteomes" id="UP000279307">
    <property type="component" value="Chromosome 10"/>
</dbReference>
<evidence type="ECO:0000313" key="6">
    <source>
        <dbReference type="Proteomes" id="UP000279307"/>
    </source>
</evidence>